<dbReference type="Proteomes" id="UP000645217">
    <property type="component" value="Unassembled WGS sequence"/>
</dbReference>
<name>A0A917QWF8_9ACTN</name>
<reference evidence="4" key="1">
    <citation type="journal article" date="2014" name="Int. J. Syst. Evol. Microbiol.">
        <title>Complete genome sequence of Corynebacterium casei LMG S-19264T (=DSM 44701T), isolated from a smear-ripened cheese.</title>
        <authorList>
            <consortium name="US DOE Joint Genome Institute (JGI-PGF)"/>
            <person name="Walter F."/>
            <person name="Albersmeier A."/>
            <person name="Kalinowski J."/>
            <person name="Ruckert C."/>
        </authorList>
    </citation>
    <scope>NUCLEOTIDE SEQUENCE</scope>
    <source>
        <strain evidence="4">JCM 13064</strain>
    </source>
</reference>
<organism evidence="4 5">
    <name type="scientific">Sphaerisporangium melleum</name>
    <dbReference type="NCBI Taxonomy" id="321316"/>
    <lineage>
        <taxon>Bacteria</taxon>
        <taxon>Bacillati</taxon>
        <taxon>Actinomycetota</taxon>
        <taxon>Actinomycetes</taxon>
        <taxon>Streptosporangiales</taxon>
        <taxon>Streptosporangiaceae</taxon>
        <taxon>Sphaerisporangium</taxon>
    </lineage>
</organism>
<sequence length="191" mass="19905">MRAGMMAMVIPLAVLSQGAVPAGPSRERPSEPVLVLGTFAGYKPGQVAVTYDPKLVPAGAAVAVAHVPPGEGAGTGSVQLRVQGLQPGRKYGAHVHTNACGAKGEDAGPHYQHMRDPVTPSVDPKYANPRNEIWLDLATDAQGNGASRAVMEQGFRDRHPHSVVIHAEHTHTGPGHAGQAGPRLACVNVDF</sequence>
<evidence type="ECO:0000313" key="4">
    <source>
        <dbReference type="EMBL" id="GGK71479.1"/>
    </source>
</evidence>
<dbReference type="AlphaFoldDB" id="A0A917QWF8"/>
<evidence type="ECO:0000259" key="3">
    <source>
        <dbReference type="Pfam" id="PF00080"/>
    </source>
</evidence>
<proteinExistence type="inferred from homology"/>
<dbReference type="EMBL" id="BMNT01000005">
    <property type="protein sequence ID" value="GGK71479.1"/>
    <property type="molecule type" value="Genomic_DNA"/>
</dbReference>
<gene>
    <name evidence="4" type="ORF">GCM10007964_12890</name>
</gene>
<keyword evidence="5" id="KW-1185">Reference proteome</keyword>
<accession>A0A917QWF8</accession>
<feature type="signal peptide" evidence="2">
    <location>
        <begin position="1"/>
        <end position="21"/>
    </location>
</feature>
<feature type="chain" id="PRO_5039282336" description="Superoxide dismutase copper/zinc binding domain-containing protein" evidence="2">
    <location>
        <begin position="22"/>
        <end position="191"/>
    </location>
</feature>
<evidence type="ECO:0000256" key="1">
    <source>
        <dbReference type="ARBA" id="ARBA00010457"/>
    </source>
</evidence>
<evidence type="ECO:0000313" key="5">
    <source>
        <dbReference type="Proteomes" id="UP000645217"/>
    </source>
</evidence>
<feature type="domain" description="Superoxide dismutase copper/zinc binding" evidence="3">
    <location>
        <begin position="77"/>
        <end position="188"/>
    </location>
</feature>
<protein>
    <recommendedName>
        <fullName evidence="3">Superoxide dismutase copper/zinc binding domain-containing protein</fullName>
    </recommendedName>
</protein>
<dbReference type="Pfam" id="PF00080">
    <property type="entry name" value="Sod_Cu"/>
    <property type="match status" value="1"/>
</dbReference>
<dbReference type="SUPFAM" id="SSF49329">
    <property type="entry name" value="Cu,Zn superoxide dismutase-like"/>
    <property type="match status" value="1"/>
</dbReference>
<evidence type="ECO:0000256" key="2">
    <source>
        <dbReference type="SAM" id="SignalP"/>
    </source>
</evidence>
<dbReference type="GO" id="GO:0006801">
    <property type="term" value="P:superoxide metabolic process"/>
    <property type="evidence" value="ECO:0007669"/>
    <property type="project" value="InterPro"/>
</dbReference>
<dbReference type="InterPro" id="IPR001424">
    <property type="entry name" value="SOD_Cu_Zn_dom"/>
</dbReference>
<dbReference type="Gene3D" id="2.60.40.200">
    <property type="entry name" value="Superoxide dismutase, copper/zinc binding domain"/>
    <property type="match status" value="1"/>
</dbReference>
<keyword evidence="2" id="KW-0732">Signal</keyword>
<reference evidence="4" key="2">
    <citation type="submission" date="2020-09" db="EMBL/GenBank/DDBJ databases">
        <authorList>
            <person name="Sun Q."/>
            <person name="Ohkuma M."/>
        </authorList>
    </citation>
    <scope>NUCLEOTIDE SEQUENCE</scope>
    <source>
        <strain evidence="4">JCM 13064</strain>
    </source>
</reference>
<dbReference type="InterPro" id="IPR036423">
    <property type="entry name" value="SOD-like_Cu/Zn_dom_sf"/>
</dbReference>
<comment type="similarity">
    <text evidence="1">Belongs to the Cu-Zn superoxide dismutase family.</text>
</comment>
<dbReference type="GO" id="GO:0046872">
    <property type="term" value="F:metal ion binding"/>
    <property type="evidence" value="ECO:0007669"/>
    <property type="project" value="InterPro"/>
</dbReference>
<comment type="caution">
    <text evidence="4">The sequence shown here is derived from an EMBL/GenBank/DDBJ whole genome shotgun (WGS) entry which is preliminary data.</text>
</comment>